<dbReference type="OrthoDB" id="9782583at2"/>
<dbReference type="InterPro" id="IPR007791">
    <property type="entry name" value="DjlA_N"/>
</dbReference>
<name>A0A4R6RLJ4_9HYPH</name>
<dbReference type="Proteomes" id="UP000294547">
    <property type="component" value="Unassembled WGS sequence"/>
</dbReference>
<dbReference type="RefSeq" id="WP_126535356.1">
    <property type="nucleotide sequence ID" value="NZ_BSPM01000008.1"/>
</dbReference>
<evidence type="ECO:0000259" key="1">
    <source>
        <dbReference type="PROSITE" id="PS50076"/>
    </source>
</evidence>
<dbReference type="InterPro" id="IPR001623">
    <property type="entry name" value="DnaJ_domain"/>
</dbReference>
<dbReference type="EMBL" id="SNXY01000006">
    <property type="protein sequence ID" value="TDP87531.1"/>
    <property type="molecule type" value="Genomic_DNA"/>
</dbReference>
<dbReference type="CDD" id="cd06257">
    <property type="entry name" value="DnaJ"/>
    <property type="match status" value="1"/>
</dbReference>
<dbReference type="SUPFAM" id="SSF158682">
    <property type="entry name" value="TerB-like"/>
    <property type="match status" value="1"/>
</dbReference>
<keyword evidence="3" id="KW-1185">Reference proteome</keyword>
<gene>
    <name evidence="2" type="ORF">EDD54_1428</name>
</gene>
<dbReference type="Gene3D" id="1.10.3680.10">
    <property type="entry name" value="TerB-like"/>
    <property type="match status" value="1"/>
</dbReference>
<dbReference type="InterPro" id="IPR036869">
    <property type="entry name" value="J_dom_sf"/>
</dbReference>
<dbReference type="Pfam" id="PF05099">
    <property type="entry name" value="TerB"/>
    <property type="match status" value="1"/>
</dbReference>
<dbReference type="SUPFAM" id="SSF46565">
    <property type="entry name" value="Chaperone J-domain"/>
    <property type="match status" value="1"/>
</dbReference>
<dbReference type="Gene3D" id="1.10.287.110">
    <property type="entry name" value="DnaJ domain"/>
    <property type="match status" value="1"/>
</dbReference>
<feature type="domain" description="J" evidence="1">
    <location>
        <begin position="170"/>
        <end position="234"/>
    </location>
</feature>
<accession>A0A4R6RLJ4</accession>
<dbReference type="Pfam" id="PF00226">
    <property type="entry name" value="DnaJ"/>
    <property type="match status" value="1"/>
</dbReference>
<reference evidence="2 3" key="1">
    <citation type="submission" date="2019-03" db="EMBL/GenBank/DDBJ databases">
        <title>Genomic Encyclopedia of Type Strains, Phase IV (KMG-IV): sequencing the most valuable type-strain genomes for metagenomic binning, comparative biology and taxonomic classification.</title>
        <authorList>
            <person name="Goeker M."/>
        </authorList>
    </citation>
    <scope>NUCLEOTIDE SEQUENCE [LARGE SCALE GENOMIC DNA]</scope>
    <source>
        <strain evidence="2 3">DSM 102969</strain>
    </source>
</reference>
<evidence type="ECO:0000313" key="2">
    <source>
        <dbReference type="EMBL" id="TDP87531.1"/>
    </source>
</evidence>
<protein>
    <submittedName>
        <fullName evidence="2">DnaJ like chaperone protein</fullName>
    </submittedName>
</protein>
<dbReference type="CDD" id="cd07316">
    <property type="entry name" value="terB_like_DjlA"/>
    <property type="match status" value="1"/>
</dbReference>
<organism evidence="2 3">
    <name type="scientific">Oharaeibacter diazotrophicus</name>
    <dbReference type="NCBI Taxonomy" id="1920512"/>
    <lineage>
        <taxon>Bacteria</taxon>
        <taxon>Pseudomonadati</taxon>
        <taxon>Pseudomonadota</taxon>
        <taxon>Alphaproteobacteria</taxon>
        <taxon>Hyphomicrobiales</taxon>
        <taxon>Pleomorphomonadaceae</taxon>
        <taxon>Oharaeibacter</taxon>
    </lineage>
</organism>
<dbReference type="AlphaFoldDB" id="A0A4R6RLJ4"/>
<dbReference type="SMART" id="SM00271">
    <property type="entry name" value="DnaJ"/>
    <property type="match status" value="1"/>
</dbReference>
<dbReference type="InterPro" id="IPR029024">
    <property type="entry name" value="TerB-like"/>
</dbReference>
<evidence type="ECO:0000313" key="3">
    <source>
        <dbReference type="Proteomes" id="UP000294547"/>
    </source>
</evidence>
<dbReference type="PROSITE" id="PS50076">
    <property type="entry name" value="DNAJ_2"/>
    <property type="match status" value="1"/>
</dbReference>
<proteinExistence type="predicted"/>
<sequence length="234" mass="25847">MSLWSLLSDVVSRLPFAGTVGCAFDRVVEVLRAAVSPEERRAVAFTISMIALSAKMAKADGVVTDDEVSVVKRLLVVPEHERANVARLFNIAKQDAAGFEAYAERIADLHRDAPEMLEDVLDGLFVIAGADGLVHDRERAFLERVADIFHVSTAAFGRIMARHVRPEASDPFVVLGVPRDAHPDEIKRAWRRQVSDNHPDRLIARGLPAECVRIATERVAALNAAYDRIAREYA</sequence>
<comment type="caution">
    <text evidence="2">The sequence shown here is derived from an EMBL/GenBank/DDBJ whole genome shotgun (WGS) entry which is preliminary data.</text>
</comment>